<dbReference type="AlphaFoldDB" id="A0A6I4RT77"/>
<name>A0A6I4RT77_FRATU</name>
<gene>
    <name evidence="1" type="ORF">FNC33_07700</name>
</gene>
<reference evidence="1 2" key="1">
    <citation type="submission" date="2019-06" db="EMBL/GenBank/DDBJ databases">
        <title>Phylogeography and genetic diversity of Francisella tularensis subsp. holarctica in France (1947-2018).</title>
        <authorList>
            <person name="Kevin M."/>
            <person name="Madani N."/>
            <person name="Maurin M."/>
        </authorList>
    </citation>
    <scope>NUCLEOTIDE SEQUENCE [LARGE SCALE GENOMIC DNA]</scope>
    <source>
        <strain evidence="1 2">ATCC 15482</strain>
    </source>
</reference>
<proteinExistence type="predicted"/>
<evidence type="ECO:0000313" key="1">
    <source>
        <dbReference type="EMBL" id="MWZ40418.1"/>
    </source>
</evidence>
<comment type="caution">
    <text evidence="1">The sequence shown here is derived from an EMBL/GenBank/DDBJ whole genome shotgun (WGS) entry which is preliminary data.</text>
</comment>
<dbReference type="Gene3D" id="2.40.360.20">
    <property type="match status" value="1"/>
</dbReference>
<protein>
    <submittedName>
        <fullName evidence="1">Uncharacterized protein</fullName>
    </submittedName>
</protein>
<accession>A0A6I4RT77</accession>
<dbReference type="EMBL" id="VJEZ01000010">
    <property type="protein sequence ID" value="MWZ40418.1"/>
    <property type="molecule type" value="Genomic_DNA"/>
</dbReference>
<dbReference type="GeneID" id="75264573"/>
<dbReference type="RefSeq" id="WP_003037796.1">
    <property type="nucleotide sequence ID" value="NZ_VJEZ01000010.1"/>
</dbReference>
<sequence length="211" mass="23740">MKKLIVTSTFITALVSVSYATELKGSDYISTEVGSTYKYQRVNADDQDKFTIETTIKSCNNAKTSCDYVSQIKDVNGKTSANSSYQYSYVVSTDGAVYITYPNSQQQTLLLPAKIEFNKIRNDNVTNADTKFINTYEFKKQIPKITVNGNEYNDCIELETNSTIQSNDKIQKTHSQEVYCKGIGLVKENLKETNNSSKPITYKNILTSITK</sequence>
<evidence type="ECO:0000313" key="2">
    <source>
        <dbReference type="Proteomes" id="UP000469081"/>
    </source>
</evidence>
<organism evidence="1 2">
    <name type="scientific">Francisella tularensis</name>
    <dbReference type="NCBI Taxonomy" id="263"/>
    <lineage>
        <taxon>Bacteria</taxon>
        <taxon>Pseudomonadati</taxon>
        <taxon>Pseudomonadota</taxon>
        <taxon>Gammaproteobacteria</taxon>
        <taxon>Thiotrichales</taxon>
        <taxon>Francisellaceae</taxon>
        <taxon>Francisella</taxon>
    </lineage>
</organism>
<dbReference type="Proteomes" id="UP000469081">
    <property type="component" value="Unassembled WGS sequence"/>
</dbReference>